<dbReference type="InterPro" id="IPR028098">
    <property type="entry name" value="Glyco_trans_4-like_N"/>
</dbReference>
<dbReference type="InterPro" id="IPR050194">
    <property type="entry name" value="Glycosyltransferase_grp1"/>
</dbReference>
<dbReference type="Gene3D" id="3.40.50.2000">
    <property type="entry name" value="Glycogen Phosphorylase B"/>
    <property type="match status" value="2"/>
</dbReference>
<dbReference type="Pfam" id="PF13692">
    <property type="entry name" value="Glyco_trans_1_4"/>
    <property type="match status" value="1"/>
</dbReference>
<keyword evidence="3" id="KW-1185">Reference proteome</keyword>
<evidence type="ECO:0000313" key="3">
    <source>
        <dbReference type="Proteomes" id="UP001548713"/>
    </source>
</evidence>
<sequence>MNVLILGINYAPELVGIGPYTAGMAGALVEAGHRVTVICAQPYYPRWQVEPAFKSKRVRRRVEHGVTVVRLPIYVPREPSGTQRLLHHMSFAALALPCALAEARRWRPDVVLAVAPSLVSTVVAKAVAKLTGAKFWLHLQDFEVEAAFATGLLASDGLVSKTARAFEKWCLRADRLSTISPQMCARLAGRGIETDKIVELRNWASLERIAPLSGPSRFRAEWGIDRPHVAVYSGSIANKQGLELIVEAARRLRHRKDLAFVVCGEGPLRERLIASAEGLDNIQFQGLQPAECLSDLLGLASVHLLPQIAGAADLLLPSKLTNMFASGRPVVATAAAGTGLAEEVDGCGIVVKPGDAEAFSEAIERLIDDPDWSAELGRRGRERAEERWSRSRILGRFELQLSELAA</sequence>
<evidence type="ECO:0000259" key="1">
    <source>
        <dbReference type="Pfam" id="PF13579"/>
    </source>
</evidence>
<dbReference type="Pfam" id="PF13579">
    <property type="entry name" value="Glyco_trans_4_4"/>
    <property type="match status" value="1"/>
</dbReference>
<dbReference type="NCBIfam" id="NF007640">
    <property type="entry name" value="PRK10307.1"/>
    <property type="match status" value="1"/>
</dbReference>
<dbReference type="CDD" id="cd03794">
    <property type="entry name" value="GT4_WbuB-like"/>
    <property type="match status" value="1"/>
</dbReference>
<feature type="domain" description="Glycosyltransferase subfamily 4-like N-terminal" evidence="1">
    <location>
        <begin position="16"/>
        <end position="203"/>
    </location>
</feature>
<dbReference type="SUPFAM" id="SSF53756">
    <property type="entry name" value="UDP-Glycosyltransferase/glycogen phosphorylase"/>
    <property type="match status" value="1"/>
</dbReference>
<comment type="caution">
    <text evidence="2">The sequence shown here is derived from an EMBL/GenBank/DDBJ whole genome shotgun (WGS) entry which is preliminary data.</text>
</comment>
<dbReference type="PANTHER" id="PTHR45947">
    <property type="entry name" value="SULFOQUINOVOSYL TRANSFERASE SQD2"/>
    <property type="match status" value="1"/>
</dbReference>
<accession>A0ABV2CZW5</accession>
<dbReference type="RefSeq" id="WP_353983620.1">
    <property type="nucleotide sequence ID" value="NZ_JBEWLY010000013.1"/>
</dbReference>
<proteinExistence type="predicted"/>
<dbReference type="PANTHER" id="PTHR45947:SF3">
    <property type="entry name" value="SULFOQUINOVOSYL TRANSFERASE SQD2"/>
    <property type="match status" value="1"/>
</dbReference>
<reference evidence="2 3" key="1">
    <citation type="submission" date="2024-07" db="EMBL/GenBank/DDBJ databases">
        <title>Novosphingobium kalidii RD2P27.</title>
        <authorList>
            <person name="Sun J.-Q."/>
        </authorList>
    </citation>
    <scope>NUCLEOTIDE SEQUENCE [LARGE SCALE GENOMIC DNA]</scope>
    <source>
        <strain evidence="2 3">RD2P27</strain>
    </source>
</reference>
<evidence type="ECO:0000313" key="2">
    <source>
        <dbReference type="EMBL" id="MET1755142.1"/>
    </source>
</evidence>
<gene>
    <name evidence="2" type="ORF">ABVV53_06700</name>
</gene>
<dbReference type="Proteomes" id="UP001548713">
    <property type="component" value="Unassembled WGS sequence"/>
</dbReference>
<organism evidence="2 3">
    <name type="scientific">Novosphingobium kalidii</name>
    <dbReference type="NCBI Taxonomy" id="3230299"/>
    <lineage>
        <taxon>Bacteria</taxon>
        <taxon>Pseudomonadati</taxon>
        <taxon>Pseudomonadota</taxon>
        <taxon>Alphaproteobacteria</taxon>
        <taxon>Sphingomonadales</taxon>
        <taxon>Sphingomonadaceae</taxon>
        <taxon>Novosphingobium</taxon>
    </lineage>
</organism>
<dbReference type="EMBL" id="JBEWLY010000013">
    <property type="protein sequence ID" value="MET1755142.1"/>
    <property type="molecule type" value="Genomic_DNA"/>
</dbReference>
<protein>
    <submittedName>
        <fullName evidence="2">WcaI family glycosyltransferase</fullName>
    </submittedName>
</protein>
<name>A0ABV2CZW5_9SPHN</name>